<dbReference type="SMART" id="SM00355">
    <property type="entry name" value="ZnF_C2H2"/>
    <property type="match status" value="4"/>
</dbReference>
<evidence type="ECO:0000313" key="10">
    <source>
        <dbReference type="EMBL" id="KAK7582657.1"/>
    </source>
</evidence>
<evidence type="ECO:0000256" key="7">
    <source>
        <dbReference type="ARBA" id="ARBA00023242"/>
    </source>
</evidence>
<dbReference type="Pfam" id="PF00096">
    <property type="entry name" value="zf-C2H2"/>
    <property type="match status" value="1"/>
</dbReference>
<feature type="domain" description="C2H2-type" evidence="9">
    <location>
        <begin position="64"/>
        <end position="85"/>
    </location>
</feature>
<dbReference type="SUPFAM" id="SSF57667">
    <property type="entry name" value="beta-beta-alpha zinc fingers"/>
    <property type="match status" value="1"/>
</dbReference>
<evidence type="ECO:0000256" key="8">
    <source>
        <dbReference type="SAM" id="MobiDB-lite"/>
    </source>
</evidence>
<dbReference type="PROSITE" id="PS00028">
    <property type="entry name" value="ZINC_FINGER_C2H2_1"/>
    <property type="match status" value="2"/>
</dbReference>
<gene>
    <name evidence="10" type="ORF">V9T40_014102</name>
</gene>
<name>A0AAN9Y1X1_9HEMI</name>
<evidence type="ECO:0000313" key="11">
    <source>
        <dbReference type="Proteomes" id="UP001367676"/>
    </source>
</evidence>
<dbReference type="GO" id="GO:0005634">
    <property type="term" value="C:nucleus"/>
    <property type="evidence" value="ECO:0007669"/>
    <property type="project" value="UniProtKB-SubCell"/>
</dbReference>
<reference evidence="10 11" key="1">
    <citation type="submission" date="2024-03" db="EMBL/GenBank/DDBJ databases">
        <title>Adaptation during the transition from Ophiocordyceps entomopathogen to insect associate is accompanied by gene loss and intensified selection.</title>
        <authorList>
            <person name="Ward C.M."/>
            <person name="Onetto C.A."/>
            <person name="Borneman A.R."/>
        </authorList>
    </citation>
    <scope>NUCLEOTIDE SEQUENCE [LARGE SCALE GENOMIC DNA]</scope>
    <source>
        <strain evidence="10">AWRI1</strain>
        <tissue evidence="10">Single Adult Female</tissue>
    </source>
</reference>
<evidence type="ECO:0000256" key="2">
    <source>
        <dbReference type="ARBA" id="ARBA00022723"/>
    </source>
</evidence>
<dbReference type="AlphaFoldDB" id="A0AAN9Y1X1"/>
<sequence length="223" mass="25501">MDDSNDSDCELVIDETIILSDDEEKTEGMMVQNMTEEDWDIFHPVSISSSDMKEELFNDETNTCNICNETFRYNIGLICHLQMDHVELKIQSKVGKEKKQKKRSTKATSNAISKVVYRKAETNLTKKFACDVCKKPFMDQSKLLKHSETCSTKFSCVYCKSKFSWESKYKKHLYKIHKFNAVVICKLCSSVFGDMNALANHSLSCEPKSSQNSSAVKPLSQVR</sequence>
<keyword evidence="6" id="KW-0238">DNA-binding</keyword>
<feature type="compositionally biased region" description="Polar residues" evidence="8">
    <location>
        <begin position="204"/>
        <end position="215"/>
    </location>
</feature>
<dbReference type="Proteomes" id="UP001367676">
    <property type="component" value="Unassembled WGS sequence"/>
</dbReference>
<organism evidence="10 11">
    <name type="scientific">Parthenolecanium corni</name>
    <dbReference type="NCBI Taxonomy" id="536013"/>
    <lineage>
        <taxon>Eukaryota</taxon>
        <taxon>Metazoa</taxon>
        <taxon>Ecdysozoa</taxon>
        <taxon>Arthropoda</taxon>
        <taxon>Hexapoda</taxon>
        <taxon>Insecta</taxon>
        <taxon>Pterygota</taxon>
        <taxon>Neoptera</taxon>
        <taxon>Paraneoptera</taxon>
        <taxon>Hemiptera</taxon>
        <taxon>Sternorrhyncha</taxon>
        <taxon>Coccoidea</taxon>
        <taxon>Coccidae</taxon>
        <taxon>Parthenolecanium</taxon>
    </lineage>
</organism>
<proteinExistence type="predicted"/>
<dbReference type="PANTHER" id="PTHR16515">
    <property type="entry name" value="PR DOMAIN ZINC FINGER PROTEIN"/>
    <property type="match status" value="1"/>
</dbReference>
<keyword evidence="5" id="KW-0862">Zinc</keyword>
<comment type="subcellular location">
    <subcellularLocation>
        <location evidence="1">Nucleus</location>
    </subcellularLocation>
</comment>
<dbReference type="GO" id="GO:0010468">
    <property type="term" value="P:regulation of gene expression"/>
    <property type="evidence" value="ECO:0007669"/>
    <property type="project" value="TreeGrafter"/>
</dbReference>
<keyword evidence="4" id="KW-0863">Zinc-finger</keyword>
<feature type="region of interest" description="Disordered" evidence="8">
    <location>
        <begin position="204"/>
        <end position="223"/>
    </location>
</feature>
<keyword evidence="2" id="KW-0479">Metal-binding</keyword>
<evidence type="ECO:0000256" key="3">
    <source>
        <dbReference type="ARBA" id="ARBA00022737"/>
    </source>
</evidence>
<dbReference type="GO" id="GO:0003677">
    <property type="term" value="F:DNA binding"/>
    <property type="evidence" value="ECO:0007669"/>
    <property type="project" value="UniProtKB-KW"/>
</dbReference>
<keyword evidence="7" id="KW-0539">Nucleus</keyword>
<evidence type="ECO:0000256" key="1">
    <source>
        <dbReference type="ARBA" id="ARBA00004123"/>
    </source>
</evidence>
<dbReference type="InterPro" id="IPR036236">
    <property type="entry name" value="Znf_C2H2_sf"/>
</dbReference>
<dbReference type="EMBL" id="JBBCAQ010000033">
    <property type="protein sequence ID" value="KAK7582657.1"/>
    <property type="molecule type" value="Genomic_DNA"/>
</dbReference>
<protein>
    <recommendedName>
        <fullName evidence="9">C2H2-type domain-containing protein</fullName>
    </recommendedName>
</protein>
<dbReference type="InterPro" id="IPR050331">
    <property type="entry name" value="Zinc_finger"/>
</dbReference>
<accession>A0AAN9Y1X1</accession>
<evidence type="ECO:0000256" key="6">
    <source>
        <dbReference type="ARBA" id="ARBA00023125"/>
    </source>
</evidence>
<evidence type="ECO:0000256" key="4">
    <source>
        <dbReference type="ARBA" id="ARBA00022771"/>
    </source>
</evidence>
<feature type="domain" description="C2H2-type" evidence="9">
    <location>
        <begin position="156"/>
        <end position="177"/>
    </location>
</feature>
<evidence type="ECO:0000256" key="5">
    <source>
        <dbReference type="ARBA" id="ARBA00022833"/>
    </source>
</evidence>
<dbReference type="Gene3D" id="3.30.160.60">
    <property type="entry name" value="Classic Zinc Finger"/>
    <property type="match status" value="2"/>
</dbReference>
<keyword evidence="3" id="KW-0677">Repeat</keyword>
<keyword evidence="11" id="KW-1185">Reference proteome</keyword>
<dbReference type="PANTHER" id="PTHR16515:SF49">
    <property type="entry name" value="GASTRULA ZINC FINGER PROTEIN XLCGF49.1-LIKE-RELATED"/>
    <property type="match status" value="1"/>
</dbReference>
<dbReference type="GO" id="GO:0008270">
    <property type="term" value="F:zinc ion binding"/>
    <property type="evidence" value="ECO:0007669"/>
    <property type="project" value="UniProtKB-KW"/>
</dbReference>
<comment type="caution">
    <text evidence="10">The sequence shown here is derived from an EMBL/GenBank/DDBJ whole genome shotgun (WGS) entry which is preliminary data.</text>
</comment>
<evidence type="ECO:0000259" key="9">
    <source>
        <dbReference type="PROSITE" id="PS00028"/>
    </source>
</evidence>
<dbReference type="InterPro" id="IPR013087">
    <property type="entry name" value="Znf_C2H2_type"/>
</dbReference>